<evidence type="ECO:0000313" key="1">
    <source>
        <dbReference type="EMBL" id="CAK9220091.1"/>
    </source>
</evidence>
<gene>
    <name evidence="1" type="ORF">CSSPTR1EN2_LOCUS15160</name>
</gene>
<proteinExistence type="predicted"/>
<name>A0ABP0UFB0_9BRYO</name>
<keyword evidence="2" id="KW-1185">Reference proteome</keyword>
<sequence length="132" mass="15279">MSDIHMRVVRRALLQASRRVVDPEKARRGLLSFRSRKLETKKKKAFISKGGGLFVFITSKQKQKWQGFGVVEEENNDDDCVKPWPLKRCTPPPPKQLSPKHSLMGWRQREFAFSTLPTLYFRTICNTVEAST</sequence>
<dbReference type="Proteomes" id="UP001497512">
    <property type="component" value="Chromosome 3"/>
</dbReference>
<reference evidence="1" key="1">
    <citation type="submission" date="2024-02" db="EMBL/GenBank/DDBJ databases">
        <authorList>
            <consortium name="ELIXIR-Norway"/>
            <consortium name="Elixir Norway"/>
        </authorList>
    </citation>
    <scope>NUCLEOTIDE SEQUENCE</scope>
</reference>
<accession>A0ABP0UFB0</accession>
<dbReference type="EMBL" id="OZ019895">
    <property type="protein sequence ID" value="CAK9220091.1"/>
    <property type="molecule type" value="Genomic_DNA"/>
</dbReference>
<evidence type="ECO:0000313" key="2">
    <source>
        <dbReference type="Proteomes" id="UP001497512"/>
    </source>
</evidence>
<protein>
    <submittedName>
        <fullName evidence="1">Uncharacterized protein</fullName>
    </submittedName>
</protein>
<organism evidence="1 2">
    <name type="scientific">Sphagnum troendelagicum</name>
    <dbReference type="NCBI Taxonomy" id="128251"/>
    <lineage>
        <taxon>Eukaryota</taxon>
        <taxon>Viridiplantae</taxon>
        <taxon>Streptophyta</taxon>
        <taxon>Embryophyta</taxon>
        <taxon>Bryophyta</taxon>
        <taxon>Sphagnophytina</taxon>
        <taxon>Sphagnopsida</taxon>
        <taxon>Sphagnales</taxon>
        <taxon>Sphagnaceae</taxon>
        <taxon>Sphagnum</taxon>
    </lineage>
</organism>